<feature type="signal peptide" evidence="1">
    <location>
        <begin position="1"/>
        <end position="23"/>
    </location>
</feature>
<evidence type="ECO:0000313" key="2">
    <source>
        <dbReference type="EMBL" id="RKP36969.1"/>
    </source>
</evidence>
<protein>
    <recommendedName>
        <fullName evidence="4">Jacalin-type lectin domain-containing protein</fullName>
    </recommendedName>
</protein>
<evidence type="ECO:0000256" key="1">
    <source>
        <dbReference type="SAM" id="SignalP"/>
    </source>
</evidence>
<sequence length="121" mass="12963">MLLKVQSLSLLPALLVLLTQCMGAPTLATNDLNTRQLSGGPDESSGQIIIGLKHSLSTPAGQQDYNCLLVGFHNNNIYGNFITTVPPMYGVVYGGIEGWSHIISTFQCVKFVTPNRIIGSA</sequence>
<gene>
    <name evidence="2" type="ORF">BJ085DRAFT_34284</name>
</gene>
<evidence type="ECO:0000313" key="3">
    <source>
        <dbReference type="Proteomes" id="UP000268162"/>
    </source>
</evidence>
<proteinExistence type="predicted"/>
<dbReference type="EMBL" id="ML002564">
    <property type="protein sequence ID" value="RKP36969.1"/>
    <property type="molecule type" value="Genomic_DNA"/>
</dbReference>
<evidence type="ECO:0008006" key="4">
    <source>
        <dbReference type="Google" id="ProtNLM"/>
    </source>
</evidence>
<name>A0A4V1J4W4_9FUNG</name>
<dbReference type="AlphaFoldDB" id="A0A4V1J4W4"/>
<feature type="chain" id="PRO_5020315750" description="Jacalin-type lectin domain-containing protein" evidence="1">
    <location>
        <begin position="24"/>
        <end position="121"/>
    </location>
</feature>
<organism evidence="2 3">
    <name type="scientific">Dimargaris cristalligena</name>
    <dbReference type="NCBI Taxonomy" id="215637"/>
    <lineage>
        <taxon>Eukaryota</taxon>
        <taxon>Fungi</taxon>
        <taxon>Fungi incertae sedis</taxon>
        <taxon>Zoopagomycota</taxon>
        <taxon>Kickxellomycotina</taxon>
        <taxon>Dimargaritomycetes</taxon>
        <taxon>Dimargaritales</taxon>
        <taxon>Dimargaritaceae</taxon>
        <taxon>Dimargaris</taxon>
    </lineage>
</organism>
<keyword evidence="1" id="KW-0732">Signal</keyword>
<keyword evidence="3" id="KW-1185">Reference proteome</keyword>
<reference evidence="3" key="1">
    <citation type="journal article" date="2018" name="Nat. Microbiol.">
        <title>Leveraging single-cell genomics to expand the fungal tree of life.</title>
        <authorList>
            <person name="Ahrendt S.R."/>
            <person name="Quandt C.A."/>
            <person name="Ciobanu D."/>
            <person name="Clum A."/>
            <person name="Salamov A."/>
            <person name="Andreopoulos B."/>
            <person name="Cheng J.F."/>
            <person name="Woyke T."/>
            <person name="Pelin A."/>
            <person name="Henrissat B."/>
            <person name="Reynolds N.K."/>
            <person name="Benny G.L."/>
            <person name="Smith M.E."/>
            <person name="James T.Y."/>
            <person name="Grigoriev I.V."/>
        </authorList>
    </citation>
    <scope>NUCLEOTIDE SEQUENCE [LARGE SCALE GENOMIC DNA]</scope>
    <source>
        <strain evidence="3">RSA 468</strain>
    </source>
</reference>
<accession>A0A4V1J4W4</accession>
<dbReference type="Proteomes" id="UP000268162">
    <property type="component" value="Unassembled WGS sequence"/>
</dbReference>